<dbReference type="CDD" id="cd04301">
    <property type="entry name" value="NAT_SF"/>
    <property type="match status" value="1"/>
</dbReference>
<gene>
    <name evidence="2" type="ORF">CH330_02210</name>
</gene>
<protein>
    <recommendedName>
        <fullName evidence="1">N-acetyltransferase domain-containing protein</fullName>
    </recommendedName>
</protein>
<evidence type="ECO:0000313" key="3">
    <source>
        <dbReference type="Proteomes" id="UP000215559"/>
    </source>
</evidence>
<dbReference type="AlphaFoldDB" id="A0A235BWU2"/>
<evidence type="ECO:0000259" key="1">
    <source>
        <dbReference type="PROSITE" id="PS51186"/>
    </source>
</evidence>
<accession>A0A235BWU2</accession>
<reference evidence="2 3" key="1">
    <citation type="submission" date="2017-07" db="EMBL/GenBank/DDBJ databases">
        <title>Recovery of genomes from metagenomes via a dereplication, aggregation, and scoring strategy.</title>
        <authorList>
            <person name="Sieber C.M."/>
            <person name="Probst A.J."/>
            <person name="Sharrar A."/>
            <person name="Thomas B.C."/>
            <person name="Hess M."/>
            <person name="Tringe S.G."/>
            <person name="Banfield J.F."/>
        </authorList>
    </citation>
    <scope>NUCLEOTIDE SEQUENCE [LARGE SCALE GENOMIC DNA]</scope>
    <source>
        <strain evidence="2">JGI_Cruoil_03_51_56</strain>
    </source>
</reference>
<dbReference type="InterPro" id="IPR016181">
    <property type="entry name" value="Acyl_CoA_acyltransferase"/>
</dbReference>
<dbReference type="GO" id="GO:0016747">
    <property type="term" value="F:acyltransferase activity, transferring groups other than amino-acyl groups"/>
    <property type="evidence" value="ECO:0007669"/>
    <property type="project" value="InterPro"/>
</dbReference>
<sequence length="118" mass="13567">MKPYEDTIEDVQRGLDYAFSTEENRGGFILLGQIEESLVGVLVMLHTGMRGFVPENQLLFVCVDPEMRGCGLGRRLIERAISECRGNVKLHVEYDNPAKQLYERIGFTSKYAEMRYEK</sequence>
<evidence type="ECO:0000313" key="2">
    <source>
        <dbReference type="EMBL" id="OYD16664.1"/>
    </source>
</evidence>
<comment type="caution">
    <text evidence="2">The sequence shown here is derived from an EMBL/GenBank/DDBJ whole genome shotgun (WGS) entry which is preliminary data.</text>
</comment>
<feature type="domain" description="N-acetyltransferase" evidence="1">
    <location>
        <begin position="1"/>
        <end position="118"/>
    </location>
</feature>
<dbReference type="Gene3D" id="3.40.630.30">
    <property type="match status" value="1"/>
</dbReference>
<dbReference type="Proteomes" id="UP000215559">
    <property type="component" value="Unassembled WGS sequence"/>
</dbReference>
<proteinExistence type="predicted"/>
<name>A0A235BWU2_UNCW3</name>
<dbReference type="SUPFAM" id="SSF55729">
    <property type="entry name" value="Acyl-CoA N-acyltransferases (Nat)"/>
    <property type="match status" value="1"/>
</dbReference>
<dbReference type="PROSITE" id="PS51186">
    <property type="entry name" value="GNAT"/>
    <property type="match status" value="1"/>
</dbReference>
<dbReference type="InterPro" id="IPR000182">
    <property type="entry name" value="GNAT_dom"/>
</dbReference>
<dbReference type="Pfam" id="PF00583">
    <property type="entry name" value="Acetyltransf_1"/>
    <property type="match status" value="1"/>
</dbReference>
<dbReference type="EMBL" id="NOZP01000042">
    <property type="protein sequence ID" value="OYD16664.1"/>
    <property type="molecule type" value="Genomic_DNA"/>
</dbReference>
<organism evidence="2 3">
    <name type="scientific">candidate division WOR-3 bacterium JGI_Cruoil_03_51_56</name>
    <dbReference type="NCBI Taxonomy" id="1973747"/>
    <lineage>
        <taxon>Bacteria</taxon>
        <taxon>Bacteria division WOR-3</taxon>
    </lineage>
</organism>